<protein>
    <submittedName>
        <fullName evidence="3">BTB/POZ protein</fullName>
    </submittedName>
</protein>
<dbReference type="SUPFAM" id="SSF54695">
    <property type="entry name" value="POZ domain"/>
    <property type="match status" value="1"/>
</dbReference>
<dbReference type="CDD" id="cd18186">
    <property type="entry name" value="BTB_POZ_ZBTB_KLHL-like"/>
    <property type="match status" value="1"/>
</dbReference>
<proteinExistence type="predicted"/>
<dbReference type="Gene3D" id="3.30.710.10">
    <property type="entry name" value="Potassium Channel Kv1.1, Chain A"/>
    <property type="match status" value="1"/>
</dbReference>
<evidence type="ECO:0000313" key="3">
    <source>
        <dbReference type="EMBL" id="KAK3901776.1"/>
    </source>
</evidence>
<evidence type="ECO:0000313" key="4">
    <source>
        <dbReference type="Proteomes" id="UP001303889"/>
    </source>
</evidence>
<keyword evidence="4" id="KW-1185">Reference proteome</keyword>
<feature type="region of interest" description="Disordered" evidence="1">
    <location>
        <begin position="1"/>
        <end position="30"/>
    </location>
</feature>
<dbReference type="AlphaFoldDB" id="A0AAN6RTQ5"/>
<feature type="compositionally biased region" description="Acidic residues" evidence="1">
    <location>
        <begin position="186"/>
        <end position="202"/>
    </location>
</feature>
<dbReference type="PANTHER" id="PTHR47843:SF5">
    <property type="entry name" value="BTB_POZ DOMAIN PROTEIN"/>
    <property type="match status" value="1"/>
</dbReference>
<reference evidence="3" key="2">
    <citation type="submission" date="2023-05" db="EMBL/GenBank/DDBJ databases">
        <authorList>
            <consortium name="Lawrence Berkeley National Laboratory"/>
            <person name="Steindorff A."/>
            <person name="Hensen N."/>
            <person name="Bonometti L."/>
            <person name="Westerberg I."/>
            <person name="Brannstrom I.O."/>
            <person name="Guillou S."/>
            <person name="Cros-Aarteil S."/>
            <person name="Calhoun S."/>
            <person name="Haridas S."/>
            <person name="Kuo A."/>
            <person name="Mondo S."/>
            <person name="Pangilinan J."/>
            <person name="Riley R."/>
            <person name="Labutti K."/>
            <person name="Andreopoulos B."/>
            <person name="Lipzen A."/>
            <person name="Chen C."/>
            <person name="Yanf M."/>
            <person name="Daum C."/>
            <person name="Ng V."/>
            <person name="Clum A."/>
            <person name="Ohm R."/>
            <person name="Martin F."/>
            <person name="Silar P."/>
            <person name="Natvig D."/>
            <person name="Lalanne C."/>
            <person name="Gautier V."/>
            <person name="Ament-Velasquez S.L."/>
            <person name="Kruys A."/>
            <person name="Hutchinson M.I."/>
            <person name="Powell A.J."/>
            <person name="Barry K."/>
            <person name="Miller A.N."/>
            <person name="Grigoriev I.V."/>
            <person name="Debuchy R."/>
            <person name="Gladieux P."/>
            <person name="Thoren M.H."/>
            <person name="Johannesson H."/>
        </authorList>
    </citation>
    <scope>NUCLEOTIDE SEQUENCE</scope>
    <source>
        <strain evidence="3">CBS 103.79</strain>
    </source>
</reference>
<evidence type="ECO:0000259" key="2">
    <source>
        <dbReference type="PROSITE" id="PS50097"/>
    </source>
</evidence>
<dbReference type="Pfam" id="PF00651">
    <property type="entry name" value="BTB"/>
    <property type="match status" value="1"/>
</dbReference>
<dbReference type="InterPro" id="IPR000210">
    <property type="entry name" value="BTB/POZ_dom"/>
</dbReference>
<name>A0AAN6RTQ5_9PEZI</name>
<evidence type="ECO:0000256" key="1">
    <source>
        <dbReference type="SAM" id="MobiDB-lite"/>
    </source>
</evidence>
<reference evidence="3" key="1">
    <citation type="journal article" date="2023" name="Mol. Phylogenet. Evol.">
        <title>Genome-scale phylogeny and comparative genomics of the fungal order Sordariales.</title>
        <authorList>
            <person name="Hensen N."/>
            <person name="Bonometti L."/>
            <person name="Westerberg I."/>
            <person name="Brannstrom I.O."/>
            <person name="Guillou S."/>
            <person name="Cros-Aarteil S."/>
            <person name="Calhoun S."/>
            <person name="Haridas S."/>
            <person name="Kuo A."/>
            <person name="Mondo S."/>
            <person name="Pangilinan J."/>
            <person name="Riley R."/>
            <person name="LaButti K."/>
            <person name="Andreopoulos B."/>
            <person name="Lipzen A."/>
            <person name="Chen C."/>
            <person name="Yan M."/>
            <person name="Daum C."/>
            <person name="Ng V."/>
            <person name="Clum A."/>
            <person name="Steindorff A."/>
            <person name="Ohm R.A."/>
            <person name="Martin F."/>
            <person name="Silar P."/>
            <person name="Natvig D.O."/>
            <person name="Lalanne C."/>
            <person name="Gautier V."/>
            <person name="Ament-Velasquez S.L."/>
            <person name="Kruys A."/>
            <person name="Hutchinson M.I."/>
            <person name="Powell A.J."/>
            <person name="Barry K."/>
            <person name="Miller A.N."/>
            <person name="Grigoriev I.V."/>
            <person name="Debuchy R."/>
            <person name="Gladieux P."/>
            <person name="Hiltunen Thoren M."/>
            <person name="Johannesson H."/>
        </authorList>
    </citation>
    <scope>NUCLEOTIDE SEQUENCE</scope>
    <source>
        <strain evidence="3">CBS 103.79</strain>
    </source>
</reference>
<sequence>MSAANDEATTAEHVCSVSTNRSDSDEDYDSLADDLPTPSIYAGLSALLGSEKFSDMSIRCGGREFKAHRAIVCAQSRFFDRALTGGFTEAATGVVDLPEDDPAVLERFLQFLYTGTYTDVAGSASGPPSDACKLSPEEVQDQLDRGPGVHTVCPADEESDAEPPDYNEEGGSEAELSDTTPAEPNEPPEEYESESFNDELSDAAEGPPGYPAHYNHLSTRLRQLATAFDTEEKARQIHLDSHVQMELELFLPVRLYVMADKFDVPALKLLARDRFYRAAELSWRVADCFPEVVDELYTNTAPTDLALREIVCRLVGASIKDAEQRGRMEEVMKKHGDFAVGVMNYMLLSEQRTWS</sequence>
<feature type="compositionally biased region" description="Acidic residues" evidence="1">
    <location>
        <begin position="155"/>
        <end position="176"/>
    </location>
</feature>
<dbReference type="SMART" id="SM00225">
    <property type="entry name" value="BTB"/>
    <property type="match status" value="1"/>
</dbReference>
<dbReference type="Proteomes" id="UP001303889">
    <property type="component" value="Unassembled WGS sequence"/>
</dbReference>
<dbReference type="InterPro" id="IPR011333">
    <property type="entry name" value="SKP1/BTB/POZ_sf"/>
</dbReference>
<comment type="caution">
    <text evidence="3">The sequence shown here is derived from an EMBL/GenBank/DDBJ whole genome shotgun (WGS) entry which is preliminary data.</text>
</comment>
<feature type="domain" description="BTB" evidence="2">
    <location>
        <begin position="54"/>
        <end position="115"/>
    </location>
</feature>
<dbReference type="PROSITE" id="PS50097">
    <property type="entry name" value="BTB"/>
    <property type="match status" value="1"/>
</dbReference>
<organism evidence="3 4">
    <name type="scientific">Staphylotrichum tortipilum</name>
    <dbReference type="NCBI Taxonomy" id="2831512"/>
    <lineage>
        <taxon>Eukaryota</taxon>
        <taxon>Fungi</taxon>
        <taxon>Dikarya</taxon>
        <taxon>Ascomycota</taxon>
        <taxon>Pezizomycotina</taxon>
        <taxon>Sordariomycetes</taxon>
        <taxon>Sordariomycetidae</taxon>
        <taxon>Sordariales</taxon>
        <taxon>Chaetomiaceae</taxon>
        <taxon>Staphylotrichum</taxon>
    </lineage>
</organism>
<gene>
    <name evidence="3" type="ORF">C8A05DRAFT_16096</name>
</gene>
<feature type="region of interest" description="Disordered" evidence="1">
    <location>
        <begin position="123"/>
        <end position="214"/>
    </location>
</feature>
<dbReference type="PANTHER" id="PTHR47843">
    <property type="entry name" value="BTB DOMAIN-CONTAINING PROTEIN-RELATED"/>
    <property type="match status" value="1"/>
</dbReference>
<dbReference type="EMBL" id="MU855556">
    <property type="protein sequence ID" value="KAK3901776.1"/>
    <property type="molecule type" value="Genomic_DNA"/>
</dbReference>
<accession>A0AAN6RTQ5</accession>